<dbReference type="PROSITE" id="PS50110">
    <property type="entry name" value="RESPONSE_REGULATORY"/>
    <property type="match status" value="1"/>
</dbReference>
<dbReference type="InterPro" id="IPR000160">
    <property type="entry name" value="GGDEF_dom"/>
</dbReference>
<dbReference type="Pfam" id="PF00072">
    <property type="entry name" value="Response_reg"/>
    <property type="match status" value="1"/>
</dbReference>
<dbReference type="InterPro" id="IPR043128">
    <property type="entry name" value="Rev_trsase/Diguanyl_cyclase"/>
</dbReference>
<evidence type="ECO:0000313" key="7">
    <source>
        <dbReference type="EMBL" id="WNZ22458.1"/>
    </source>
</evidence>
<feature type="modified residue" description="4-aspartylphosphate" evidence="1">
    <location>
        <position position="62"/>
    </location>
</feature>
<feature type="domain" description="PAS" evidence="3">
    <location>
        <begin position="147"/>
        <end position="183"/>
    </location>
</feature>
<dbReference type="Gene3D" id="3.40.50.2300">
    <property type="match status" value="1"/>
</dbReference>
<dbReference type="Pfam" id="PF00990">
    <property type="entry name" value="GGDEF"/>
    <property type="match status" value="1"/>
</dbReference>
<feature type="domain" description="EAL" evidence="5">
    <location>
        <begin position="466"/>
        <end position="722"/>
    </location>
</feature>
<dbReference type="SMART" id="SM00267">
    <property type="entry name" value="GGDEF"/>
    <property type="match status" value="1"/>
</dbReference>
<dbReference type="PANTHER" id="PTHR44757:SF2">
    <property type="entry name" value="BIOFILM ARCHITECTURE MAINTENANCE PROTEIN MBAA"/>
    <property type="match status" value="1"/>
</dbReference>
<dbReference type="InterPro" id="IPR001789">
    <property type="entry name" value="Sig_transdc_resp-reg_receiver"/>
</dbReference>
<proteinExistence type="predicted"/>
<dbReference type="SUPFAM" id="SSF141868">
    <property type="entry name" value="EAL domain-like"/>
    <property type="match status" value="1"/>
</dbReference>
<dbReference type="CDD" id="cd00130">
    <property type="entry name" value="PAS"/>
    <property type="match status" value="1"/>
</dbReference>
<dbReference type="SMART" id="SM00086">
    <property type="entry name" value="PAC"/>
    <property type="match status" value="1"/>
</dbReference>
<reference evidence="7" key="1">
    <citation type="submission" date="2020-05" db="EMBL/GenBank/DDBJ databases">
        <authorList>
            <person name="Zhu T."/>
            <person name="Keshari N."/>
            <person name="Lu X."/>
        </authorList>
    </citation>
    <scope>NUCLEOTIDE SEQUENCE</scope>
    <source>
        <strain evidence="7">NK1-12</strain>
    </source>
</reference>
<evidence type="ECO:0000259" key="6">
    <source>
        <dbReference type="PROSITE" id="PS50887"/>
    </source>
</evidence>
<dbReference type="PROSITE" id="PS50112">
    <property type="entry name" value="PAS"/>
    <property type="match status" value="1"/>
</dbReference>
<dbReference type="InterPro" id="IPR001633">
    <property type="entry name" value="EAL_dom"/>
</dbReference>
<dbReference type="InterPro" id="IPR011006">
    <property type="entry name" value="CheY-like_superfamily"/>
</dbReference>
<dbReference type="SMART" id="SM00448">
    <property type="entry name" value="REC"/>
    <property type="match status" value="1"/>
</dbReference>
<dbReference type="SUPFAM" id="SSF52172">
    <property type="entry name" value="CheY-like"/>
    <property type="match status" value="1"/>
</dbReference>
<dbReference type="CDD" id="cd01949">
    <property type="entry name" value="GGDEF"/>
    <property type="match status" value="1"/>
</dbReference>
<dbReference type="InterPro" id="IPR052155">
    <property type="entry name" value="Biofilm_reg_signaling"/>
</dbReference>
<dbReference type="GO" id="GO:0000160">
    <property type="term" value="P:phosphorelay signal transduction system"/>
    <property type="evidence" value="ECO:0007669"/>
    <property type="project" value="InterPro"/>
</dbReference>
<dbReference type="InterPro" id="IPR035965">
    <property type="entry name" value="PAS-like_dom_sf"/>
</dbReference>
<dbReference type="Gene3D" id="3.30.450.20">
    <property type="entry name" value="PAS domain"/>
    <property type="match status" value="1"/>
</dbReference>
<dbReference type="Gene3D" id="3.30.70.270">
    <property type="match status" value="1"/>
</dbReference>
<dbReference type="PROSITE" id="PS50883">
    <property type="entry name" value="EAL"/>
    <property type="match status" value="1"/>
</dbReference>
<dbReference type="NCBIfam" id="TIGR00229">
    <property type="entry name" value="sensory_box"/>
    <property type="match status" value="1"/>
</dbReference>
<dbReference type="EMBL" id="CP053586">
    <property type="protein sequence ID" value="WNZ22458.1"/>
    <property type="molecule type" value="Genomic_DNA"/>
</dbReference>
<dbReference type="PROSITE" id="PS50887">
    <property type="entry name" value="GGDEF"/>
    <property type="match status" value="1"/>
</dbReference>
<dbReference type="Gene3D" id="3.20.20.450">
    <property type="entry name" value="EAL domain"/>
    <property type="match status" value="1"/>
</dbReference>
<keyword evidence="1" id="KW-0597">Phosphoprotein</keyword>
<dbReference type="SUPFAM" id="SSF55073">
    <property type="entry name" value="Nucleotide cyclase"/>
    <property type="match status" value="1"/>
</dbReference>
<organism evidence="7">
    <name type="scientific">Leptolyngbya sp. NK1-12</name>
    <dbReference type="NCBI Taxonomy" id="2547451"/>
    <lineage>
        <taxon>Bacteria</taxon>
        <taxon>Bacillati</taxon>
        <taxon>Cyanobacteriota</taxon>
        <taxon>Cyanophyceae</taxon>
        <taxon>Leptolyngbyales</taxon>
        <taxon>Leptolyngbyaceae</taxon>
        <taxon>Leptolyngbya group</taxon>
        <taxon>Leptolyngbya</taxon>
    </lineage>
</organism>
<dbReference type="SMART" id="SM00091">
    <property type="entry name" value="PAS"/>
    <property type="match status" value="1"/>
</dbReference>
<dbReference type="FunFam" id="3.20.20.450:FF:000001">
    <property type="entry name" value="Cyclic di-GMP phosphodiesterase yahA"/>
    <property type="match status" value="1"/>
</dbReference>
<evidence type="ECO:0000259" key="2">
    <source>
        <dbReference type="PROSITE" id="PS50110"/>
    </source>
</evidence>
<feature type="domain" description="GGDEF" evidence="6">
    <location>
        <begin position="308"/>
        <end position="457"/>
    </location>
</feature>
<dbReference type="InterPro" id="IPR035919">
    <property type="entry name" value="EAL_sf"/>
</dbReference>
<dbReference type="NCBIfam" id="TIGR00254">
    <property type="entry name" value="GGDEF"/>
    <property type="match status" value="1"/>
</dbReference>
<evidence type="ECO:0000259" key="4">
    <source>
        <dbReference type="PROSITE" id="PS50113"/>
    </source>
</evidence>
<protein>
    <submittedName>
        <fullName evidence="7">EAL domain-containing protein</fullName>
    </submittedName>
</protein>
<dbReference type="InterPro" id="IPR013656">
    <property type="entry name" value="PAS_4"/>
</dbReference>
<feature type="domain" description="Response regulatory" evidence="2">
    <location>
        <begin position="5"/>
        <end position="128"/>
    </location>
</feature>
<dbReference type="Pfam" id="PF08448">
    <property type="entry name" value="PAS_4"/>
    <property type="match status" value="1"/>
</dbReference>
<accession>A0AA97APX7</accession>
<dbReference type="SUPFAM" id="SSF55785">
    <property type="entry name" value="PYP-like sensor domain (PAS domain)"/>
    <property type="match status" value="1"/>
</dbReference>
<sequence>MSKGTIVCVDDERLVLLSLRDQLTRLIGDDYEIELAESGEEALELFSELTAAAIEIPLILCDQIMPGMAGDELLIRLHAQYPKTLKILLTGQTHLEAVVNVINSASLYRYVCKPWDETDLRLTVREALRRYTQDKQLLEQHAALLQSERRLRQFLEAIPVAVGVHDRRGQTYYTNQRARDLLGNDLLPGTSPDLPYSTYIAGSQQSYPLEQLPGIRALQGENSSVDNIEIERDAQRIPLEVSGTPIRDSQNEVIYAIVAFQDISERKQAEEKLRYGAYHDALTGLPNRVAFMSALETAITQAKHDPGCRFAVFLLDLDSFKLINDSLGHEQGDHLLKAVAQRLRNCLTAGSVSRAEHNQAVLARFGGDEFTILLKNIQDLADAIQVADRILTAMSQTFKLEDYEVFLNTSIGIVLNKSGSEQFDFSDQTAVDFLRNADIAMYRAKAEGKSRYSVFDTVMHAQVVQRLHLETDLRLAIERQELQLYYQPILATATHEIIGFEALLRWHHPTRGMIAPAEFIPIAEETGLIIPLGRWILWEACHQMQRWKAEFPNSGLRYMSVNLSGRELLQPDITDRITQILAETGLEPHHLKLEVTESSLITNTEVAGDRLKQLSATGIKLSLDDFGTGYSSLSYLHRFPVNHLKVDRSFVKDLCDNDESLKITESIVVLAHSLNMKVIAEGVEHQSQLARLQQLGCEYVQGYLFSPAIPANSATEMLKQRCDVLPSGKFHLCSSG</sequence>
<dbReference type="InterPro" id="IPR029787">
    <property type="entry name" value="Nucleotide_cyclase"/>
</dbReference>
<dbReference type="InterPro" id="IPR000014">
    <property type="entry name" value="PAS"/>
</dbReference>
<dbReference type="CDD" id="cd01948">
    <property type="entry name" value="EAL"/>
    <property type="match status" value="1"/>
</dbReference>
<feature type="domain" description="PAC" evidence="4">
    <location>
        <begin position="223"/>
        <end position="275"/>
    </location>
</feature>
<name>A0AA97APX7_9CYAN</name>
<dbReference type="InterPro" id="IPR001610">
    <property type="entry name" value="PAC"/>
</dbReference>
<dbReference type="InterPro" id="IPR000700">
    <property type="entry name" value="PAS-assoc_C"/>
</dbReference>
<dbReference type="AlphaFoldDB" id="A0AA97APX7"/>
<dbReference type="RefSeq" id="WP_316433908.1">
    <property type="nucleotide sequence ID" value="NZ_CP053586.1"/>
</dbReference>
<dbReference type="Pfam" id="PF00563">
    <property type="entry name" value="EAL"/>
    <property type="match status" value="1"/>
</dbReference>
<gene>
    <name evidence="7" type="ORF">HJG54_06000</name>
</gene>
<dbReference type="PANTHER" id="PTHR44757">
    <property type="entry name" value="DIGUANYLATE CYCLASE DGCP"/>
    <property type="match status" value="1"/>
</dbReference>
<evidence type="ECO:0000256" key="1">
    <source>
        <dbReference type="PROSITE-ProRule" id="PRU00169"/>
    </source>
</evidence>
<dbReference type="PROSITE" id="PS50113">
    <property type="entry name" value="PAC"/>
    <property type="match status" value="1"/>
</dbReference>
<evidence type="ECO:0000259" key="5">
    <source>
        <dbReference type="PROSITE" id="PS50883"/>
    </source>
</evidence>
<dbReference type="SMART" id="SM00052">
    <property type="entry name" value="EAL"/>
    <property type="match status" value="1"/>
</dbReference>
<evidence type="ECO:0000259" key="3">
    <source>
        <dbReference type="PROSITE" id="PS50112"/>
    </source>
</evidence>